<feature type="domain" description="DUF5714" evidence="1">
    <location>
        <begin position="58"/>
        <end position="237"/>
    </location>
</feature>
<dbReference type="AlphaFoldDB" id="A0A7X3MJN2"/>
<keyword evidence="3" id="KW-1185">Reference proteome</keyword>
<comment type="caution">
    <text evidence="2">The sequence shown here is derived from an EMBL/GenBank/DDBJ whole genome shotgun (WGS) entry which is preliminary data.</text>
</comment>
<organism evidence="2 3">
    <name type="scientific">Sporofaciens musculi</name>
    <dbReference type="NCBI Taxonomy" id="2681861"/>
    <lineage>
        <taxon>Bacteria</taxon>
        <taxon>Bacillati</taxon>
        <taxon>Bacillota</taxon>
        <taxon>Clostridia</taxon>
        <taxon>Lachnospirales</taxon>
        <taxon>Lachnospiraceae</taxon>
        <taxon>Sporofaciens</taxon>
    </lineage>
</organism>
<evidence type="ECO:0000259" key="1">
    <source>
        <dbReference type="Pfam" id="PF18978"/>
    </source>
</evidence>
<keyword evidence="2" id="KW-0489">Methyltransferase</keyword>
<accession>A0A7X3MJN2</accession>
<gene>
    <name evidence="2" type="ORF">GN277_20005</name>
</gene>
<reference evidence="2 3" key="1">
    <citation type="submission" date="2019-12" db="EMBL/GenBank/DDBJ databases">
        <title>Sporaefaciens musculi gen. nov., sp. nov., a novel bacterium isolated from the caecum of an obese mouse.</title>
        <authorList>
            <person name="Rasmussen T.S."/>
            <person name="Streidl T."/>
            <person name="Hitch T.C.A."/>
            <person name="Wortmann E."/>
            <person name="Deptula P."/>
            <person name="Hansen M."/>
            <person name="Nielsen D.S."/>
            <person name="Clavel T."/>
            <person name="Vogensen F.K."/>
        </authorList>
    </citation>
    <scope>NUCLEOTIDE SEQUENCE [LARGE SCALE GENOMIC DNA]</scope>
    <source>
        <strain evidence="2 3">WCA-9-b2</strain>
    </source>
</reference>
<dbReference type="EMBL" id="WUQX01000001">
    <property type="protein sequence ID" value="MXP77549.1"/>
    <property type="molecule type" value="Genomic_DNA"/>
</dbReference>
<proteinExistence type="predicted"/>
<dbReference type="GO" id="GO:0032259">
    <property type="term" value="P:methylation"/>
    <property type="evidence" value="ECO:0007669"/>
    <property type="project" value="UniProtKB-KW"/>
</dbReference>
<dbReference type="Pfam" id="PF18978">
    <property type="entry name" value="DUF5714"/>
    <property type="match status" value="1"/>
</dbReference>
<name>A0A7X3MJN2_9FIRM</name>
<sequence length="238" mass="26223">MARDEGACLVCGKPIVYYEKAQKMECVMCHGEFESHASCEDGHYICDDCHARRGIEVIMEGCRASGEKNPLAIMRELMENPYIYMHGPEHHVMVGAALLTAYKNCKGYDNCGGQEAFEEALEEMRARGSEYPGGACGLWGCCGAAVSAGIFMSIITKATPLTGNSWRLSNQMTSRALGAVAELGGPRCCKRDSFTAAKEAVIFVKEKLGVEMELDEKLECDFSSENHQCLKKHCPYYK</sequence>
<keyword evidence="2" id="KW-0808">Transferase</keyword>
<protein>
    <submittedName>
        <fullName evidence="2">SAM-dependent methyltransferase</fullName>
    </submittedName>
</protein>
<dbReference type="Proteomes" id="UP000460412">
    <property type="component" value="Unassembled WGS sequence"/>
</dbReference>
<dbReference type="RefSeq" id="WP_159752945.1">
    <property type="nucleotide sequence ID" value="NZ_CASSPE010000015.1"/>
</dbReference>
<evidence type="ECO:0000313" key="3">
    <source>
        <dbReference type="Proteomes" id="UP000460412"/>
    </source>
</evidence>
<dbReference type="GO" id="GO:0008168">
    <property type="term" value="F:methyltransferase activity"/>
    <property type="evidence" value="ECO:0007669"/>
    <property type="project" value="UniProtKB-KW"/>
</dbReference>
<dbReference type="InterPro" id="IPR043768">
    <property type="entry name" value="DUF5714"/>
</dbReference>
<evidence type="ECO:0000313" key="2">
    <source>
        <dbReference type="EMBL" id="MXP77549.1"/>
    </source>
</evidence>